<reference evidence="3 4" key="1">
    <citation type="journal article" date="2019" name="Emerg. Microbes Infect.">
        <title>Comprehensive subspecies identification of 175 nontuberculous mycobacteria species based on 7547 genomic profiles.</title>
        <authorList>
            <person name="Matsumoto Y."/>
            <person name="Kinjo T."/>
            <person name="Motooka D."/>
            <person name="Nabeya D."/>
            <person name="Jung N."/>
            <person name="Uechi K."/>
            <person name="Horii T."/>
            <person name="Iida T."/>
            <person name="Fujita J."/>
            <person name="Nakamura S."/>
        </authorList>
    </citation>
    <scope>NUCLEOTIDE SEQUENCE [LARGE SCALE GENOMIC DNA]</scope>
    <source>
        <strain evidence="3 4">JCM 14742</strain>
    </source>
</reference>
<dbReference type="InterPro" id="IPR032465">
    <property type="entry name" value="ACMSD"/>
</dbReference>
<sequence length="330" mass="36393">MSVRTVGLEEHFVTPDVLWAWEHTETQWRNPAGLTARGDIEERLTELDGERFAAMADTGLDVQVLSLTSPGVQNVTPGDAVAVQTASNDLLADTVRAHSDRLQGFATLATTDPARAGYELERAVTALGLHGAMIFPRSRGRSIERREFWPIFEAAATLNAPLYLHPQVPPPPVRDAYYSGFGEAADTGLATFGIGWHYDAGVTLLRMILAGVFDAFPNLQVIVGHWGEVVLFYLDRIDGLAAAASLARPVSEYFRSNVFVTPSGMFSQRYLRWSLEVMGVDRVLFSTDYPYRFAPAGGARQFLDDADLAASDREKIASRNWERICGGIRR</sequence>
<protein>
    <submittedName>
        <fullName evidence="3">Amidohydrolase</fullName>
    </submittedName>
</protein>
<name>A0A7I7YP84_9MYCO</name>
<dbReference type="PANTHER" id="PTHR21240">
    <property type="entry name" value="2-AMINO-3-CARBOXYLMUCONATE-6-SEMIALDEHYDE DECARBOXYLASE"/>
    <property type="match status" value="1"/>
</dbReference>
<evidence type="ECO:0000259" key="2">
    <source>
        <dbReference type="Pfam" id="PF04909"/>
    </source>
</evidence>
<dbReference type="PANTHER" id="PTHR21240:SF30">
    <property type="entry name" value="AMIDOHYDROLASE-RELATED DOMAIN-CONTAINING PROTEIN-RELATED"/>
    <property type="match status" value="1"/>
</dbReference>
<gene>
    <name evidence="3" type="ORF">MPRM_09490</name>
</gene>
<dbReference type="GO" id="GO:0016831">
    <property type="term" value="F:carboxy-lyase activity"/>
    <property type="evidence" value="ECO:0007669"/>
    <property type="project" value="InterPro"/>
</dbReference>
<dbReference type="GO" id="GO:0019748">
    <property type="term" value="P:secondary metabolic process"/>
    <property type="evidence" value="ECO:0007669"/>
    <property type="project" value="TreeGrafter"/>
</dbReference>
<proteinExistence type="predicted"/>
<dbReference type="AlphaFoldDB" id="A0A7I7YP84"/>
<dbReference type="SUPFAM" id="SSF51556">
    <property type="entry name" value="Metallo-dependent hydrolases"/>
    <property type="match status" value="1"/>
</dbReference>
<accession>A0A7I7YP84</accession>
<evidence type="ECO:0000313" key="3">
    <source>
        <dbReference type="EMBL" id="BBZ43668.1"/>
    </source>
</evidence>
<organism evidence="3 4">
    <name type="scientific">Mycobacterium parmense</name>
    <dbReference type="NCBI Taxonomy" id="185642"/>
    <lineage>
        <taxon>Bacteria</taxon>
        <taxon>Bacillati</taxon>
        <taxon>Actinomycetota</taxon>
        <taxon>Actinomycetes</taxon>
        <taxon>Mycobacteriales</taxon>
        <taxon>Mycobacteriaceae</taxon>
        <taxon>Mycobacterium</taxon>
        <taxon>Mycobacterium simiae complex</taxon>
    </lineage>
</organism>
<keyword evidence="1" id="KW-0456">Lyase</keyword>
<dbReference type="InterPro" id="IPR032466">
    <property type="entry name" value="Metal_Hydrolase"/>
</dbReference>
<dbReference type="EMBL" id="AP022614">
    <property type="protein sequence ID" value="BBZ43668.1"/>
    <property type="molecule type" value="Genomic_DNA"/>
</dbReference>
<evidence type="ECO:0000256" key="1">
    <source>
        <dbReference type="ARBA" id="ARBA00023239"/>
    </source>
</evidence>
<dbReference type="Gene3D" id="3.20.20.140">
    <property type="entry name" value="Metal-dependent hydrolases"/>
    <property type="match status" value="1"/>
</dbReference>
<dbReference type="GO" id="GO:0005829">
    <property type="term" value="C:cytosol"/>
    <property type="evidence" value="ECO:0007669"/>
    <property type="project" value="TreeGrafter"/>
</dbReference>
<feature type="domain" description="Amidohydrolase-related" evidence="2">
    <location>
        <begin position="43"/>
        <end position="320"/>
    </location>
</feature>
<dbReference type="Proteomes" id="UP000467105">
    <property type="component" value="Chromosome"/>
</dbReference>
<dbReference type="InterPro" id="IPR006680">
    <property type="entry name" value="Amidohydro-rel"/>
</dbReference>
<keyword evidence="3" id="KW-0378">Hydrolase</keyword>
<dbReference type="GO" id="GO:0016787">
    <property type="term" value="F:hydrolase activity"/>
    <property type="evidence" value="ECO:0007669"/>
    <property type="project" value="UniProtKB-KW"/>
</dbReference>
<dbReference type="Pfam" id="PF04909">
    <property type="entry name" value="Amidohydro_2"/>
    <property type="match status" value="1"/>
</dbReference>
<keyword evidence="4" id="KW-1185">Reference proteome</keyword>
<evidence type="ECO:0000313" key="4">
    <source>
        <dbReference type="Proteomes" id="UP000467105"/>
    </source>
</evidence>